<dbReference type="EMBL" id="JAAPAO010000460">
    <property type="protein sequence ID" value="KAF4659255.1"/>
    <property type="molecule type" value="Genomic_DNA"/>
</dbReference>
<feature type="transmembrane region" description="Helical" evidence="7">
    <location>
        <begin position="56"/>
        <end position="81"/>
    </location>
</feature>
<dbReference type="GO" id="GO:0005774">
    <property type="term" value="C:vacuolar membrane"/>
    <property type="evidence" value="ECO:0007669"/>
    <property type="project" value="TreeGrafter"/>
</dbReference>
<dbReference type="PANTHER" id="PTHR22950">
    <property type="entry name" value="AMINO ACID TRANSPORTER"/>
    <property type="match status" value="1"/>
</dbReference>
<evidence type="ECO:0000256" key="4">
    <source>
        <dbReference type="ARBA" id="ARBA00022970"/>
    </source>
</evidence>
<evidence type="ECO:0000313" key="10">
    <source>
        <dbReference type="Proteomes" id="UP000591131"/>
    </source>
</evidence>
<keyword evidence="2" id="KW-0813">Transport</keyword>
<keyword evidence="3 7" id="KW-0812">Transmembrane</keyword>
<evidence type="ECO:0000256" key="6">
    <source>
        <dbReference type="ARBA" id="ARBA00023136"/>
    </source>
</evidence>
<feature type="transmembrane region" description="Helical" evidence="7">
    <location>
        <begin position="331"/>
        <end position="352"/>
    </location>
</feature>
<dbReference type="AlphaFoldDB" id="A0A7J6LJ01"/>
<feature type="transmembrane region" description="Helical" evidence="7">
    <location>
        <begin position="106"/>
        <end position="131"/>
    </location>
</feature>
<evidence type="ECO:0000313" key="9">
    <source>
        <dbReference type="EMBL" id="KAF4659255.1"/>
    </source>
</evidence>
<dbReference type="Proteomes" id="UP000591131">
    <property type="component" value="Unassembled WGS sequence"/>
</dbReference>
<dbReference type="OrthoDB" id="655540at2759"/>
<dbReference type="Gene3D" id="1.20.1740.10">
    <property type="entry name" value="Amino acid/polyamine transporter I"/>
    <property type="match status" value="1"/>
</dbReference>
<dbReference type="GO" id="GO:0015179">
    <property type="term" value="F:L-amino acid transmembrane transporter activity"/>
    <property type="evidence" value="ECO:0007669"/>
    <property type="project" value="TreeGrafter"/>
</dbReference>
<keyword evidence="4" id="KW-0029">Amino-acid transport</keyword>
<comment type="subcellular location">
    <subcellularLocation>
        <location evidence="1">Membrane</location>
        <topology evidence="1">Multi-pass membrane protein</topology>
    </subcellularLocation>
</comment>
<feature type="transmembrane region" description="Helical" evidence="7">
    <location>
        <begin position="163"/>
        <end position="184"/>
    </location>
</feature>
<evidence type="ECO:0000256" key="2">
    <source>
        <dbReference type="ARBA" id="ARBA00022448"/>
    </source>
</evidence>
<proteinExistence type="predicted"/>
<feature type="transmembrane region" description="Helical" evidence="7">
    <location>
        <begin position="204"/>
        <end position="228"/>
    </location>
</feature>
<evidence type="ECO:0000256" key="1">
    <source>
        <dbReference type="ARBA" id="ARBA00004141"/>
    </source>
</evidence>
<feature type="transmembrane region" description="Helical" evidence="7">
    <location>
        <begin position="137"/>
        <end position="156"/>
    </location>
</feature>
<comment type="caution">
    <text evidence="9">The sequence shown here is derived from an EMBL/GenBank/DDBJ whole genome shotgun (WGS) entry which is preliminary data.</text>
</comment>
<reference evidence="9 10" key="1">
    <citation type="submission" date="2020-04" db="EMBL/GenBank/DDBJ databases">
        <title>Perkinsus chesapeaki whole genome sequence.</title>
        <authorList>
            <person name="Bogema D.R."/>
        </authorList>
    </citation>
    <scope>NUCLEOTIDE SEQUENCE [LARGE SCALE GENOMIC DNA]</scope>
    <source>
        <strain evidence="9">ATCC PRA-425</strain>
    </source>
</reference>
<dbReference type="Pfam" id="PF01490">
    <property type="entry name" value="Aa_trans"/>
    <property type="match status" value="1"/>
</dbReference>
<gene>
    <name evidence="9" type="ORF">FOL47_007668</name>
</gene>
<sequence length="362" mass="38187">MKVRNDSSKNNGLYAAEMVPNANGCSNPRSVANIVMTAVGVGVLALPNAVAMGGWIAAPLLLVLAWALTHFQMCLLWKCLFMNPSGRQMHSYEEVGRACFGRPGQIAVIICLYGGIFCICALIMILLGSSLHNISPALSRSIWIVISVLVMLPFAWLPTFKRVGIIAAVGVAATLVVAISVIVAGAREAISSRHHQHALGPQGIGGLGLSFTNLMNSFTCAPVIPGLVTEMRDPSHFPRVAMWAFLTIALCFGSIGFAGYAGWGIDMLNFDLIVDAVASSAGKNDGINYVVQISIIVVSVTHLLVLFAPLGKASDRAVSSVLGKAHWTLMLGGRSVVFLAAMGLALLVPGFGSLFNLGRTKA</sequence>
<keyword evidence="10" id="KW-1185">Reference proteome</keyword>
<evidence type="ECO:0000259" key="8">
    <source>
        <dbReference type="Pfam" id="PF01490"/>
    </source>
</evidence>
<feature type="domain" description="Amino acid transporter transmembrane" evidence="8">
    <location>
        <begin position="26"/>
        <end position="357"/>
    </location>
</feature>
<evidence type="ECO:0000256" key="3">
    <source>
        <dbReference type="ARBA" id="ARBA00022692"/>
    </source>
</evidence>
<accession>A0A7J6LJ01</accession>
<keyword evidence="6 7" id="KW-0472">Membrane</keyword>
<name>A0A7J6LJ01_PERCH</name>
<organism evidence="9 10">
    <name type="scientific">Perkinsus chesapeaki</name>
    <name type="common">Clam parasite</name>
    <name type="synonym">Perkinsus andrewsi</name>
    <dbReference type="NCBI Taxonomy" id="330153"/>
    <lineage>
        <taxon>Eukaryota</taxon>
        <taxon>Sar</taxon>
        <taxon>Alveolata</taxon>
        <taxon>Perkinsozoa</taxon>
        <taxon>Perkinsea</taxon>
        <taxon>Perkinsida</taxon>
        <taxon>Perkinsidae</taxon>
        <taxon>Perkinsus</taxon>
    </lineage>
</organism>
<keyword evidence="5 7" id="KW-1133">Transmembrane helix</keyword>
<feature type="transmembrane region" description="Helical" evidence="7">
    <location>
        <begin position="289"/>
        <end position="310"/>
    </location>
</feature>
<protein>
    <recommendedName>
        <fullName evidence="8">Amino acid transporter transmembrane domain-containing protein</fullName>
    </recommendedName>
</protein>
<dbReference type="InterPro" id="IPR013057">
    <property type="entry name" value="AA_transpt_TM"/>
</dbReference>
<evidence type="ECO:0000256" key="5">
    <source>
        <dbReference type="ARBA" id="ARBA00022989"/>
    </source>
</evidence>
<dbReference type="PANTHER" id="PTHR22950:SF692">
    <property type="entry name" value="TRANSMEMBRANE AMINO ACID TRANSPORTER FAMILY PROTEIN"/>
    <property type="match status" value="1"/>
</dbReference>
<evidence type="ECO:0000256" key="7">
    <source>
        <dbReference type="SAM" id="Phobius"/>
    </source>
</evidence>
<feature type="transmembrane region" description="Helical" evidence="7">
    <location>
        <begin position="240"/>
        <end position="263"/>
    </location>
</feature>